<dbReference type="RefSeq" id="XP_008081516.1">
    <property type="nucleotide sequence ID" value="XM_008083325.1"/>
</dbReference>
<dbReference type="SUPFAM" id="SSF57850">
    <property type="entry name" value="RING/U-box"/>
    <property type="match status" value="2"/>
</dbReference>
<evidence type="ECO:0000256" key="6">
    <source>
        <dbReference type="ARBA" id="ARBA00022771"/>
    </source>
</evidence>
<evidence type="ECO:0000256" key="4">
    <source>
        <dbReference type="ARBA" id="ARBA00022723"/>
    </source>
</evidence>
<dbReference type="InterPro" id="IPR031127">
    <property type="entry name" value="E3_UB_ligase_RBR"/>
</dbReference>
<dbReference type="HOGENOM" id="CLU_391829_0_0_1"/>
<dbReference type="CDD" id="cd20335">
    <property type="entry name" value="BRcat_RBR"/>
    <property type="match status" value="1"/>
</dbReference>
<evidence type="ECO:0000313" key="12">
    <source>
        <dbReference type="Proteomes" id="UP000016922"/>
    </source>
</evidence>
<dbReference type="OMA" id="WILERNQ"/>
<dbReference type="PROSITE" id="PS51873">
    <property type="entry name" value="TRIAD"/>
    <property type="match status" value="1"/>
</dbReference>
<dbReference type="Pfam" id="PF01485">
    <property type="entry name" value="IBR"/>
    <property type="match status" value="1"/>
</dbReference>
<evidence type="ECO:0000256" key="2">
    <source>
        <dbReference type="ARBA" id="ARBA00012251"/>
    </source>
</evidence>
<dbReference type="InterPro" id="IPR013083">
    <property type="entry name" value="Znf_RING/FYVE/PHD"/>
</dbReference>
<dbReference type="eggNOG" id="KOG1812">
    <property type="taxonomic scope" value="Eukaryota"/>
</dbReference>
<evidence type="ECO:0000256" key="7">
    <source>
        <dbReference type="ARBA" id="ARBA00022786"/>
    </source>
</evidence>
<dbReference type="GO" id="GO:0008270">
    <property type="term" value="F:zinc ion binding"/>
    <property type="evidence" value="ECO:0007669"/>
    <property type="project" value="UniProtKB-KW"/>
</dbReference>
<accession>S3DGS9</accession>
<dbReference type="CDD" id="cd22584">
    <property type="entry name" value="Rcat_RBR_unk"/>
    <property type="match status" value="1"/>
</dbReference>
<protein>
    <recommendedName>
        <fullName evidence="2">RBR-type E3 ubiquitin transferase</fullName>
        <ecNumber evidence="2">2.3.2.31</ecNumber>
    </recommendedName>
</protein>
<sequence>MSIFTSREVDPFDTRTGSDRSLLSTTLDRLRGETSDQANSMFGLLKDTITTQLNRRTSSQKLNDHPSSRSRAKEKGKGKIRERVSTLDLLSNVRTAAPTAPPPPYSVNLPPKRPLKRNNLIAARPEDRNLDHGLISPRSSTLGRPSKPREIESSTLLTSDNLKRVDYDDGENTRYSFPPKPIIPPARQSGQRQAIGVLSIENLNRHEREIEDKIIRDSIQRNSSGRTTEYRMRNGLHLKELTYDNLKHMEETSDLHTTRSSPRKHPAMLNDNYPRGPRHLSDPLPRTVFQNADGKYYRIQGLHEDNVAILERKAQRLGGSIWQAYERGKRLEIELELEMELEREKEEYRQKRASKEKQKRSKLVLDTETIPYHEAGPSRDFLPGGRHHDRSYAEDLDTQPSVSKARAGATGSLSFDSDLVIALRLQSTWDREDEDLREQREFALAVQSGSVDLTSANLKRLEAVHRARPSLLESRSREDARHSTQRLSLGRSKVQYADDIVQAEGMKVAAVEPRRSSQMVLPCVSCMELKTKALTATLACKHVYCGDCIAEAFRTAKTSRTEFKCCGVSVPILHALPFLPKTIVKAYTALLLEKSTPNPKYCHDCSNFIPPKFIKGSSCLCPVCRKRSCRICGDKAHPGVCADDEEGKKVLALARKKGWKTCTCGWILERNQGCLHMTCRCGAEWCYSCMEKWGDCKSTCRRRE</sequence>
<dbReference type="OrthoDB" id="10009520at2759"/>
<dbReference type="KEGG" id="glz:GLAREA_12544"/>
<proteinExistence type="predicted"/>
<keyword evidence="4" id="KW-0479">Metal-binding</keyword>
<dbReference type="Proteomes" id="UP000016922">
    <property type="component" value="Unassembled WGS sequence"/>
</dbReference>
<dbReference type="GeneID" id="19471584"/>
<evidence type="ECO:0000256" key="5">
    <source>
        <dbReference type="ARBA" id="ARBA00022737"/>
    </source>
</evidence>
<keyword evidence="6" id="KW-0863">Zinc-finger</keyword>
<keyword evidence="7" id="KW-0833">Ubl conjugation pathway</keyword>
<keyword evidence="3" id="KW-0808">Transferase</keyword>
<dbReference type="Gene3D" id="1.20.120.1750">
    <property type="match status" value="1"/>
</dbReference>
<dbReference type="Gene3D" id="3.30.40.10">
    <property type="entry name" value="Zinc/RING finger domain, C3HC4 (zinc finger)"/>
    <property type="match status" value="1"/>
</dbReference>
<dbReference type="InterPro" id="IPR002867">
    <property type="entry name" value="IBR_dom"/>
</dbReference>
<dbReference type="InterPro" id="IPR044066">
    <property type="entry name" value="TRIAD_supradom"/>
</dbReference>
<comment type="catalytic activity">
    <reaction evidence="1">
        <text>[E2 ubiquitin-conjugating enzyme]-S-ubiquitinyl-L-cysteine + [acceptor protein]-L-lysine = [E2 ubiquitin-conjugating enzyme]-L-cysteine + [acceptor protein]-N(6)-ubiquitinyl-L-lysine.</text>
        <dbReference type="EC" id="2.3.2.31"/>
    </reaction>
</comment>
<keyword evidence="8" id="KW-0862">Zinc</keyword>
<evidence type="ECO:0000256" key="3">
    <source>
        <dbReference type="ARBA" id="ARBA00022679"/>
    </source>
</evidence>
<dbReference type="InterPro" id="IPR017907">
    <property type="entry name" value="Znf_RING_CS"/>
</dbReference>
<feature type="domain" description="RING-type" evidence="10">
    <location>
        <begin position="519"/>
        <end position="704"/>
    </location>
</feature>
<evidence type="ECO:0000259" key="10">
    <source>
        <dbReference type="PROSITE" id="PS51873"/>
    </source>
</evidence>
<dbReference type="EMBL" id="KE145362">
    <property type="protein sequence ID" value="EPE31241.1"/>
    <property type="molecule type" value="Genomic_DNA"/>
</dbReference>
<dbReference type="GO" id="GO:0061630">
    <property type="term" value="F:ubiquitin protein ligase activity"/>
    <property type="evidence" value="ECO:0007669"/>
    <property type="project" value="UniProtKB-EC"/>
</dbReference>
<keyword evidence="5" id="KW-0677">Repeat</keyword>
<feature type="region of interest" description="Disordered" evidence="9">
    <location>
        <begin position="348"/>
        <end position="402"/>
    </location>
</feature>
<feature type="region of interest" description="Disordered" evidence="9">
    <location>
        <begin position="130"/>
        <end position="152"/>
    </location>
</feature>
<dbReference type="EC" id="2.3.2.31" evidence="2"/>
<name>S3DGS9_GLAL2</name>
<evidence type="ECO:0000256" key="9">
    <source>
        <dbReference type="SAM" id="MobiDB-lite"/>
    </source>
</evidence>
<feature type="region of interest" description="Disordered" evidence="9">
    <location>
        <begin position="55"/>
        <end position="81"/>
    </location>
</feature>
<dbReference type="PROSITE" id="PS00518">
    <property type="entry name" value="ZF_RING_1"/>
    <property type="match status" value="1"/>
</dbReference>
<keyword evidence="12" id="KW-1185">Reference proteome</keyword>
<evidence type="ECO:0000256" key="8">
    <source>
        <dbReference type="ARBA" id="ARBA00022833"/>
    </source>
</evidence>
<feature type="region of interest" description="Disordered" evidence="9">
    <location>
        <begin position="170"/>
        <end position="190"/>
    </location>
</feature>
<organism evidence="11 12">
    <name type="scientific">Glarea lozoyensis (strain ATCC 20868 / MF5171)</name>
    <dbReference type="NCBI Taxonomy" id="1116229"/>
    <lineage>
        <taxon>Eukaryota</taxon>
        <taxon>Fungi</taxon>
        <taxon>Dikarya</taxon>
        <taxon>Ascomycota</taxon>
        <taxon>Pezizomycotina</taxon>
        <taxon>Leotiomycetes</taxon>
        <taxon>Helotiales</taxon>
        <taxon>Helotiaceae</taxon>
        <taxon>Glarea</taxon>
    </lineage>
</organism>
<gene>
    <name evidence="11" type="ORF">GLAREA_12544</name>
</gene>
<feature type="compositionally biased region" description="Basic and acidic residues" evidence="9">
    <location>
        <begin position="62"/>
        <end position="81"/>
    </location>
</feature>
<evidence type="ECO:0000256" key="1">
    <source>
        <dbReference type="ARBA" id="ARBA00001798"/>
    </source>
</evidence>
<dbReference type="GO" id="GO:0016567">
    <property type="term" value="P:protein ubiquitination"/>
    <property type="evidence" value="ECO:0007669"/>
    <property type="project" value="InterPro"/>
</dbReference>
<evidence type="ECO:0000313" key="11">
    <source>
        <dbReference type="EMBL" id="EPE31241.1"/>
    </source>
</evidence>
<feature type="region of interest" description="Disordered" evidence="9">
    <location>
        <begin position="254"/>
        <end position="284"/>
    </location>
</feature>
<dbReference type="PANTHER" id="PTHR11685">
    <property type="entry name" value="RBR FAMILY RING FINGER AND IBR DOMAIN-CONTAINING"/>
    <property type="match status" value="1"/>
</dbReference>
<dbReference type="AlphaFoldDB" id="S3DGS9"/>
<reference evidence="11 12" key="1">
    <citation type="journal article" date="2013" name="BMC Genomics">
        <title>Genomics-driven discovery of the pneumocandin biosynthetic gene cluster in the fungus Glarea lozoyensis.</title>
        <authorList>
            <person name="Chen L."/>
            <person name="Yue Q."/>
            <person name="Zhang X."/>
            <person name="Xiang M."/>
            <person name="Wang C."/>
            <person name="Li S."/>
            <person name="Che Y."/>
            <person name="Ortiz-Lopez F.J."/>
            <person name="Bills G.F."/>
            <person name="Liu X."/>
            <person name="An Z."/>
        </authorList>
    </citation>
    <scope>NUCLEOTIDE SEQUENCE [LARGE SCALE GENOMIC DNA]</scope>
    <source>
        <strain evidence="12">ATCC 20868 / MF5171</strain>
    </source>
</reference>